<evidence type="ECO:0000256" key="2">
    <source>
        <dbReference type="ARBA" id="ARBA00022475"/>
    </source>
</evidence>
<evidence type="ECO:0000313" key="6">
    <source>
        <dbReference type="EMBL" id="CAI8014597.1"/>
    </source>
</evidence>
<dbReference type="Gene3D" id="3.30.420.270">
    <property type="match status" value="1"/>
</dbReference>
<sequence length="150" mass="16504">MQQAGDKAKLSLMATRIRERKPPTLSMAPMIDCVFLLLIFFMVSTTFSPIPGLRVQLPPPGKPSSDKPKGLTVRIANPEPGNDQGTMVLNDEVVQIDEMFTRFINAPEEATSMLIIQSERDVLHGQIVQVMDIAKQAGIDKIGFAIVARD</sequence>
<comment type="subcellular location">
    <subcellularLocation>
        <location evidence="1">Cell membrane</location>
        <topology evidence="1">Single-pass membrane protein</topology>
    </subcellularLocation>
</comment>
<keyword evidence="7" id="KW-1185">Reference proteome</keyword>
<dbReference type="PANTHER" id="PTHR30558:SF3">
    <property type="entry name" value="BIOPOLYMER TRANSPORT PROTEIN EXBD-RELATED"/>
    <property type="match status" value="1"/>
</dbReference>
<proteinExistence type="predicted"/>
<comment type="caution">
    <text evidence="6">The sequence shown here is derived from an EMBL/GenBank/DDBJ whole genome shotgun (WGS) entry which is preliminary data.</text>
</comment>
<dbReference type="GO" id="GO:0005886">
    <property type="term" value="C:plasma membrane"/>
    <property type="evidence" value="ECO:0007669"/>
    <property type="project" value="UniProtKB-SubCell"/>
</dbReference>
<accession>A0AA35RQU2</accession>
<keyword evidence="4" id="KW-1133">Transmembrane helix</keyword>
<name>A0AA35RQU2_GEOBA</name>
<evidence type="ECO:0000256" key="5">
    <source>
        <dbReference type="ARBA" id="ARBA00023136"/>
    </source>
</evidence>
<protein>
    <submittedName>
        <fullName evidence="6">Biopolymer transport protein exbD2</fullName>
    </submittedName>
</protein>
<keyword evidence="3" id="KW-0812">Transmembrane</keyword>
<dbReference type="InterPro" id="IPR003400">
    <property type="entry name" value="ExbD"/>
</dbReference>
<gene>
    <name evidence="6" type="ORF">GBAR_LOCUS9104</name>
</gene>
<evidence type="ECO:0000256" key="4">
    <source>
        <dbReference type="ARBA" id="ARBA00022989"/>
    </source>
</evidence>
<dbReference type="PANTHER" id="PTHR30558">
    <property type="entry name" value="EXBD MEMBRANE COMPONENT OF PMF-DRIVEN MACROMOLECULE IMPORT SYSTEM"/>
    <property type="match status" value="1"/>
</dbReference>
<keyword evidence="5" id="KW-0472">Membrane</keyword>
<dbReference type="EMBL" id="CASHTH010001376">
    <property type="protein sequence ID" value="CAI8014597.1"/>
    <property type="molecule type" value="Genomic_DNA"/>
</dbReference>
<organism evidence="6 7">
    <name type="scientific">Geodia barretti</name>
    <name type="common">Barrett's horny sponge</name>
    <dbReference type="NCBI Taxonomy" id="519541"/>
    <lineage>
        <taxon>Eukaryota</taxon>
        <taxon>Metazoa</taxon>
        <taxon>Porifera</taxon>
        <taxon>Demospongiae</taxon>
        <taxon>Heteroscleromorpha</taxon>
        <taxon>Tetractinellida</taxon>
        <taxon>Astrophorina</taxon>
        <taxon>Geodiidae</taxon>
        <taxon>Geodia</taxon>
    </lineage>
</organism>
<dbReference type="Proteomes" id="UP001174909">
    <property type="component" value="Unassembled WGS sequence"/>
</dbReference>
<dbReference type="GO" id="GO:0022857">
    <property type="term" value="F:transmembrane transporter activity"/>
    <property type="evidence" value="ECO:0007669"/>
    <property type="project" value="InterPro"/>
</dbReference>
<evidence type="ECO:0000256" key="1">
    <source>
        <dbReference type="ARBA" id="ARBA00004162"/>
    </source>
</evidence>
<dbReference type="Pfam" id="PF02472">
    <property type="entry name" value="ExbD"/>
    <property type="match status" value="1"/>
</dbReference>
<reference evidence="6" key="1">
    <citation type="submission" date="2023-03" db="EMBL/GenBank/DDBJ databases">
        <authorList>
            <person name="Steffen K."/>
            <person name="Cardenas P."/>
        </authorList>
    </citation>
    <scope>NUCLEOTIDE SEQUENCE</scope>
</reference>
<evidence type="ECO:0000313" key="7">
    <source>
        <dbReference type="Proteomes" id="UP001174909"/>
    </source>
</evidence>
<evidence type="ECO:0000256" key="3">
    <source>
        <dbReference type="ARBA" id="ARBA00022692"/>
    </source>
</evidence>
<keyword evidence="2" id="KW-1003">Cell membrane</keyword>
<dbReference type="AlphaFoldDB" id="A0AA35RQU2"/>